<gene>
    <name evidence="2" type="ORF">P691DRAFT_804722</name>
</gene>
<dbReference type="Proteomes" id="UP000807342">
    <property type="component" value="Unassembled WGS sequence"/>
</dbReference>
<accession>A0A9P6BVU9</accession>
<proteinExistence type="predicted"/>
<dbReference type="EMBL" id="MU153172">
    <property type="protein sequence ID" value="KAF9439913.1"/>
    <property type="molecule type" value="Genomic_DNA"/>
</dbReference>
<comment type="caution">
    <text evidence="2">The sequence shown here is derived from an EMBL/GenBank/DDBJ whole genome shotgun (WGS) entry which is preliminary data.</text>
</comment>
<protein>
    <submittedName>
        <fullName evidence="2">Uncharacterized protein</fullName>
    </submittedName>
</protein>
<sequence length="63" mass="6777">MGVPTQLQRYDSLVRQAASEADRADGGAPLNKGDVRPTEHPTNGGVHELVMGVVDELGQRHGW</sequence>
<dbReference type="AlphaFoldDB" id="A0A9P6BVU9"/>
<organism evidence="2 3">
    <name type="scientific">Macrolepiota fuliginosa MF-IS2</name>
    <dbReference type="NCBI Taxonomy" id="1400762"/>
    <lineage>
        <taxon>Eukaryota</taxon>
        <taxon>Fungi</taxon>
        <taxon>Dikarya</taxon>
        <taxon>Basidiomycota</taxon>
        <taxon>Agaricomycotina</taxon>
        <taxon>Agaricomycetes</taxon>
        <taxon>Agaricomycetidae</taxon>
        <taxon>Agaricales</taxon>
        <taxon>Agaricineae</taxon>
        <taxon>Agaricaceae</taxon>
        <taxon>Macrolepiota</taxon>
    </lineage>
</organism>
<feature type="region of interest" description="Disordered" evidence="1">
    <location>
        <begin position="16"/>
        <end position="45"/>
    </location>
</feature>
<evidence type="ECO:0000313" key="2">
    <source>
        <dbReference type="EMBL" id="KAF9439913.1"/>
    </source>
</evidence>
<evidence type="ECO:0000256" key="1">
    <source>
        <dbReference type="SAM" id="MobiDB-lite"/>
    </source>
</evidence>
<keyword evidence="3" id="KW-1185">Reference proteome</keyword>
<reference evidence="2" key="1">
    <citation type="submission" date="2020-11" db="EMBL/GenBank/DDBJ databases">
        <authorList>
            <consortium name="DOE Joint Genome Institute"/>
            <person name="Ahrendt S."/>
            <person name="Riley R."/>
            <person name="Andreopoulos W."/>
            <person name="Labutti K."/>
            <person name="Pangilinan J."/>
            <person name="Ruiz-Duenas F.J."/>
            <person name="Barrasa J.M."/>
            <person name="Sanchez-Garcia M."/>
            <person name="Camarero S."/>
            <person name="Miyauchi S."/>
            <person name="Serrano A."/>
            <person name="Linde D."/>
            <person name="Babiker R."/>
            <person name="Drula E."/>
            <person name="Ayuso-Fernandez I."/>
            <person name="Pacheco R."/>
            <person name="Padilla G."/>
            <person name="Ferreira P."/>
            <person name="Barriuso J."/>
            <person name="Kellner H."/>
            <person name="Castanera R."/>
            <person name="Alfaro M."/>
            <person name="Ramirez L."/>
            <person name="Pisabarro A.G."/>
            <person name="Kuo A."/>
            <person name="Tritt A."/>
            <person name="Lipzen A."/>
            <person name="He G."/>
            <person name="Yan M."/>
            <person name="Ng V."/>
            <person name="Cullen D."/>
            <person name="Martin F."/>
            <person name="Rosso M.-N."/>
            <person name="Henrissat B."/>
            <person name="Hibbett D."/>
            <person name="Martinez A.T."/>
            <person name="Grigoriev I.V."/>
        </authorList>
    </citation>
    <scope>NUCLEOTIDE SEQUENCE</scope>
    <source>
        <strain evidence="2">MF-IS2</strain>
    </source>
</reference>
<evidence type="ECO:0000313" key="3">
    <source>
        <dbReference type="Proteomes" id="UP000807342"/>
    </source>
</evidence>
<name>A0A9P6BVU9_9AGAR</name>